<keyword evidence="3" id="KW-1185">Reference proteome</keyword>
<protein>
    <submittedName>
        <fullName evidence="2">Uncharacterized protein</fullName>
    </submittedName>
</protein>
<name>A0A6G1GUZ0_9PEZI</name>
<accession>A0A6G1GUZ0</accession>
<reference evidence="2" key="1">
    <citation type="journal article" date="2020" name="Stud. Mycol.">
        <title>101 Dothideomycetes genomes: a test case for predicting lifestyles and emergence of pathogens.</title>
        <authorList>
            <person name="Haridas S."/>
            <person name="Albert R."/>
            <person name="Binder M."/>
            <person name="Bloem J."/>
            <person name="Labutti K."/>
            <person name="Salamov A."/>
            <person name="Andreopoulos B."/>
            <person name="Baker S."/>
            <person name="Barry K."/>
            <person name="Bills G."/>
            <person name="Bluhm B."/>
            <person name="Cannon C."/>
            <person name="Castanera R."/>
            <person name="Culley D."/>
            <person name="Daum C."/>
            <person name="Ezra D."/>
            <person name="Gonzalez J."/>
            <person name="Henrissat B."/>
            <person name="Kuo A."/>
            <person name="Liang C."/>
            <person name="Lipzen A."/>
            <person name="Lutzoni F."/>
            <person name="Magnuson J."/>
            <person name="Mondo S."/>
            <person name="Nolan M."/>
            <person name="Ohm R."/>
            <person name="Pangilinan J."/>
            <person name="Park H.-J."/>
            <person name="Ramirez L."/>
            <person name="Alfaro M."/>
            <person name="Sun H."/>
            <person name="Tritt A."/>
            <person name="Yoshinaga Y."/>
            <person name="Zwiers L.-H."/>
            <person name="Turgeon B."/>
            <person name="Goodwin S."/>
            <person name="Spatafora J."/>
            <person name="Crous P."/>
            <person name="Grigoriev I."/>
        </authorList>
    </citation>
    <scope>NUCLEOTIDE SEQUENCE</scope>
    <source>
        <strain evidence="2">CBS 113979</strain>
    </source>
</reference>
<dbReference type="OrthoDB" id="3438840at2759"/>
<feature type="compositionally biased region" description="Polar residues" evidence="1">
    <location>
        <begin position="625"/>
        <end position="634"/>
    </location>
</feature>
<feature type="compositionally biased region" description="Acidic residues" evidence="1">
    <location>
        <begin position="497"/>
        <end position="510"/>
    </location>
</feature>
<dbReference type="AlphaFoldDB" id="A0A6G1GUZ0"/>
<feature type="compositionally biased region" description="Polar residues" evidence="1">
    <location>
        <begin position="450"/>
        <end position="462"/>
    </location>
</feature>
<sequence length="830" mass="90554">MRASVEWAATAGVMAVQQSDFFLIDHHARLPSPTLTNPDMILPSVPRQRTPPLQSQTPPSPSNVLRKVTSEPHFENSDTSWSTSLPRRPSSGLSDIDELETTPKKSDFMTMSTLKDAPQQTYWSGNEAEKRWSSSSVDSADLESLKWPGFQSLRSHANGNSGVNDEEEQRLGRYGDDDDSDTEQWGGRSQEDDAAMSLRADMILANAKKRLTLMEGNLRGAKNSLNRNSIALSSSNSLRRSVVPPLPINTSDGYVAPRRQRSFGSSPLSAPGVHSRGYSDNSIADSVQSNRYSVSGPPVRRANSVLEGGFSPFDRTGTIRGSRSQEVMRENHRDSRVMSWVSNGSSPLLDNASVSSWNSTKSHSPRERTSFIATGNNVTVHRASTTTDLRGQMNDLKGRISSLQQRARDEEKRRSLQPSISTNPFTSTDNGVDWEGVVPRKRDSFPRKNSIGSVNSAASTTYEESRYEDAAESLSEANPPEQENARKGKDMGIVPIPEEEETSSDDENDSDPQSPRDDVGEPYPEDVNPSIESISHENRPDAFDYENFFLHSAMGTYSQLQRRGSVSSEDSVETAVPDNTLKDSDADADTDADADVDTEADGEDIAVSPSEVPRPWLKRNHHASTESISSTATFATAHEGLESSDDEDGDDDSEYNEPQHHMYSTSSPPSSPPTHTPRTVKWPLSPTMTDFTTSSSSSPSALLSPRADSAVVMHTTASKPSHAPTTPPTNTSSNSGRSTPRKFHHPSDIQTRDLQRAPAHADNNESPPASASFDGLSISLNDEDTVLVHALATSLQQLCLSLQGSEGGSEERAVLRRRLVEARGVLDGES</sequence>
<feature type="compositionally biased region" description="Polar residues" evidence="1">
    <location>
        <begin position="416"/>
        <end position="430"/>
    </location>
</feature>
<feature type="compositionally biased region" description="Polar residues" evidence="1">
    <location>
        <begin position="153"/>
        <end position="163"/>
    </location>
</feature>
<feature type="region of interest" description="Disordered" evidence="1">
    <location>
        <begin position="251"/>
        <end position="308"/>
    </location>
</feature>
<feature type="compositionally biased region" description="Low complexity" evidence="1">
    <location>
        <begin position="720"/>
        <end position="738"/>
    </location>
</feature>
<feature type="compositionally biased region" description="Low complexity" evidence="1">
    <location>
        <begin position="685"/>
        <end position="710"/>
    </location>
</feature>
<feature type="region of interest" description="Disordered" evidence="1">
    <location>
        <begin position="32"/>
        <end position="112"/>
    </location>
</feature>
<feature type="compositionally biased region" description="Acidic residues" evidence="1">
    <location>
        <begin position="586"/>
        <end position="604"/>
    </location>
</feature>
<feature type="region of interest" description="Disordered" evidence="1">
    <location>
        <begin position="153"/>
        <end position="193"/>
    </location>
</feature>
<proteinExistence type="predicted"/>
<evidence type="ECO:0000313" key="3">
    <source>
        <dbReference type="Proteomes" id="UP000800041"/>
    </source>
</evidence>
<feature type="compositionally biased region" description="Acidic residues" evidence="1">
    <location>
        <begin position="642"/>
        <end position="655"/>
    </location>
</feature>
<feature type="compositionally biased region" description="Low complexity" evidence="1">
    <location>
        <begin position="46"/>
        <end position="57"/>
    </location>
</feature>
<evidence type="ECO:0000256" key="1">
    <source>
        <dbReference type="SAM" id="MobiDB-lite"/>
    </source>
</evidence>
<gene>
    <name evidence="2" type="ORF">K402DRAFT_135221</name>
</gene>
<organism evidence="2 3">
    <name type="scientific">Aulographum hederae CBS 113979</name>
    <dbReference type="NCBI Taxonomy" id="1176131"/>
    <lineage>
        <taxon>Eukaryota</taxon>
        <taxon>Fungi</taxon>
        <taxon>Dikarya</taxon>
        <taxon>Ascomycota</taxon>
        <taxon>Pezizomycotina</taxon>
        <taxon>Dothideomycetes</taxon>
        <taxon>Pleosporomycetidae</taxon>
        <taxon>Aulographales</taxon>
        <taxon>Aulographaceae</taxon>
    </lineage>
</organism>
<feature type="compositionally biased region" description="Polar residues" evidence="1">
    <location>
        <begin position="278"/>
        <end position="293"/>
    </location>
</feature>
<dbReference type="Proteomes" id="UP000800041">
    <property type="component" value="Unassembled WGS sequence"/>
</dbReference>
<feature type="region of interest" description="Disordered" evidence="1">
    <location>
        <begin position="403"/>
        <end position="539"/>
    </location>
</feature>
<feature type="region of interest" description="Disordered" evidence="1">
    <location>
        <begin position="561"/>
        <end position="776"/>
    </location>
</feature>
<evidence type="ECO:0000313" key="2">
    <source>
        <dbReference type="EMBL" id="KAF1984745.1"/>
    </source>
</evidence>
<feature type="compositionally biased region" description="Basic and acidic residues" evidence="1">
    <location>
        <begin position="745"/>
        <end position="755"/>
    </location>
</feature>
<dbReference type="EMBL" id="ML977166">
    <property type="protein sequence ID" value="KAF1984745.1"/>
    <property type="molecule type" value="Genomic_DNA"/>
</dbReference>